<gene>
    <name evidence="1" type="ORF">CYJ57_01710</name>
</gene>
<organism evidence="1 2">
    <name type="scientific">Falseniella ignava</name>
    <dbReference type="NCBI Taxonomy" id="137730"/>
    <lineage>
        <taxon>Bacteria</taxon>
        <taxon>Bacillati</taxon>
        <taxon>Bacillota</taxon>
        <taxon>Bacilli</taxon>
        <taxon>Lactobacillales</taxon>
        <taxon>Aerococcaceae</taxon>
        <taxon>Falseniella</taxon>
    </lineage>
</organism>
<comment type="caution">
    <text evidence="1">The sequence shown here is derived from an EMBL/GenBank/DDBJ whole genome shotgun (WGS) entry which is preliminary data.</text>
</comment>
<dbReference type="Gene3D" id="3.30.1820.10">
    <property type="entry name" value="Lp2179-like"/>
    <property type="match status" value="1"/>
</dbReference>
<dbReference type="Proteomes" id="UP000234384">
    <property type="component" value="Unassembled WGS sequence"/>
</dbReference>
<dbReference type="InterPro" id="IPR014965">
    <property type="entry name" value="Amino_acid_metab_prot_put"/>
</dbReference>
<dbReference type="InterPro" id="IPR035942">
    <property type="entry name" value="Lp2179-like_sf"/>
</dbReference>
<evidence type="ECO:0000313" key="1">
    <source>
        <dbReference type="EMBL" id="PKY90366.1"/>
    </source>
</evidence>
<dbReference type="AlphaFoldDB" id="A0A2I1K3Z1"/>
<evidence type="ECO:0000313" key="2">
    <source>
        <dbReference type="Proteomes" id="UP000234384"/>
    </source>
</evidence>
<dbReference type="EMBL" id="PKHE01000003">
    <property type="protein sequence ID" value="PKY90366.1"/>
    <property type="molecule type" value="Genomic_DNA"/>
</dbReference>
<reference evidence="1 2" key="1">
    <citation type="submission" date="2017-12" db="EMBL/GenBank/DDBJ databases">
        <title>Phylogenetic diversity of female urinary microbiome.</title>
        <authorList>
            <person name="Thomas-White K."/>
            <person name="Wolfe A.J."/>
        </authorList>
    </citation>
    <scope>NUCLEOTIDE SEQUENCE [LARGE SCALE GENOMIC DNA]</scope>
    <source>
        <strain evidence="1 2">UMB0898</strain>
    </source>
</reference>
<sequence>MAFNQQASLKGFDRVFSVSPEARPYTLRDNGFVNTNKGNFQYKRSLKTDNAQGLVFKVMIDEDLKTLKMSTASEKGFKTIDVTQLNNNEVIIEKINFILDGFVERHVLIEHDV</sequence>
<protein>
    <submittedName>
        <fullName evidence="1">Cysteine desulfurase</fullName>
    </submittedName>
</protein>
<accession>A0A2I1K3Z1</accession>
<name>A0A2I1K3Z1_9LACT</name>
<dbReference type="Pfam" id="PF08866">
    <property type="entry name" value="DUF1831"/>
    <property type="match status" value="1"/>
</dbReference>
<proteinExistence type="predicted"/>
<dbReference type="OrthoDB" id="2166222at2"/>
<dbReference type="RefSeq" id="WP_006701103.1">
    <property type="nucleotide sequence ID" value="NZ_PKHE01000003.1"/>
</dbReference>
<dbReference type="SUPFAM" id="SSF160800">
    <property type="entry name" value="Lp2179-like"/>
    <property type="match status" value="1"/>
</dbReference>